<evidence type="ECO:0000313" key="3">
    <source>
        <dbReference type="EMBL" id="EYF01820.1"/>
    </source>
</evidence>
<proteinExistence type="predicted"/>
<dbReference type="InterPro" id="IPR052893">
    <property type="entry name" value="TCS_response_regulator"/>
</dbReference>
<sequence length="146" mass="16022">MGQLARRFDILLIDDSASDARLVREALGGTEARSRLSVASNGVEGVAFLRRQGKYVGAPRPDLILLDLNLPKKNGAEVLQEIKADEALMHIPVVVLSSSASQEDVQRAYGLHANCYVTKPGDLDCFIQVIRTIEEFWLTTAQLLSD</sequence>
<name>A0A017SYX8_9BACT</name>
<dbReference type="SMART" id="SM00448">
    <property type="entry name" value="REC"/>
    <property type="match status" value="1"/>
</dbReference>
<dbReference type="RefSeq" id="WP_044248673.1">
    <property type="nucleotide sequence ID" value="NZ_ASRX01000071.1"/>
</dbReference>
<reference evidence="3 4" key="1">
    <citation type="submission" date="2013-05" db="EMBL/GenBank/DDBJ databases">
        <title>Genome assembly of Chondromyces apiculatus DSM 436.</title>
        <authorList>
            <person name="Sharma G."/>
            <person name="Khatri I."/>
            <person name="Kaur C."/>
            <person name="Mayilraj S."/>
            <person name="Subramanian S."/>
        </authorList>
    </citation>
    <scope>NUCLEOTIDE SEQUENCE [LARGE SCALE GENOMIC DNA]</scope>
    <source>
        <strain evidence="3 4">DSM 436</strain>
    </source>
</reference>
<dbReference type="Proteomes" id="UP000019678">
    <property type="component" value="Unassembled WGS sequence"/>
</dbReference>
<evidence type="ECO:0000259" key="2">
    <source>
        <dbReference type="PROSITE" id="PS50110"/>
    </source>
</evidence>
<dbReference type="PROSITE" id="PS50110">
    <property type="entry name" value="RESPONSE_REGULATORY"/>
    <property type="match status" value="1"/>
</dbReference>
<dbReference type="SUPFAM" id="SSF52172">
    <property type="entry name" value="CheY-like"/>
    <property type="match status" value="1"/>
</dbReference>
<dbReference type="InterPro" id="IPR011006">
    <property type="entry name" value="CheY-like_superfamily"/>
</dbReference>
<gene>
    <name evidence="3" type="ORF">CAP_7773</name>
</gene>
<dbReference type="OrthoDB" id="9793549at2"/>
<dbReference type="PANTHER" id="PTHR44520:SF2">
    <property type="entry name" value="RESPONSE REGULATOR RCP1"/>
    <property type="match status" value="1"/>
</dbReference>
<dbReference type="AlphaFoldDB" id="A0A017SYX8"/>
<keyword evidence="4" id="KW-1185">Reference proteome</keyword>
<feature type="domain" description="Response regulatory" evidence="2">
    <location>
        <begin position="9"/>
        <end position="134"/>
    </location>
</feature>
<dbReference type="Pfam" id="PF00072">
    <property type="entry name" value="Response_reg"/>
    <property type="match status" value="1"/>
</dbReference>
<dbReference type="GO" id="GO:0000160">
    <property type="term" value="P:phosphorelay signal transduction system"/>
    <property type="evidence" value="ECO:0007669"/>
    <property type="project" value="InterPro"/>
</dbReference>
<feature type="modified residue" description="4-aspartylphosphate" evidence="1">
    <location>
        <position position="67"/>
    </location>
</feature>
<dbReference type="CDD" id="cd17557">
    <property type="entry name" value="REC_Rcp-like"/>
    <property type="match status" value="1"/>
</dbReference>
<dbReference type="Gene3D" id="3.40.50.2300">
    <property type="match status" value="1"/>
</dbReference>
<protein>
    <submittedName>
        <fullName evidence="3">CheY-like receiver</fullName>
    </submittedName>
</protein>
<dbReference type="InterPro" id="IPR001789">
    <property type="entry name" value="Sig_transdc_resp-reg_receiver"/>
</dbReference>
<dbReference type="EMBL" id="ASRX01000071">
    <property type="protein sequence ID" value="EYF01820.1"/>
    <property type="molecule type" value="Genomic_DNA"/>
</dbReference>
<organism evidence="3 4">
    <name type="scientific">Chondromyces apiculatus DSM 436</name>
    <dbReference type="NCBI Taxonomy" id="1192034"/>
    <lineage>
        <taxon>Bacteria</taxon>
        <taxon>Pseudomonadati</taxon>
        <taxon>Myxococcota</taxon>
        <taxon>Polyangia</taxon>
        <taxon>Polyangiales</taxon>
        <taxon>Polyangiaceae</taxon>
        <taxon>Chondromyces</taxon>
    </lineage>
</organism>
<dbReference type="eggNOG" id="COG0784">
    <property type="taxonomic scope" value="Bacteria"/>
</dbReference>
<evidence type="ECO:0000256" key="1">
    <source>
        <dbReference type="PROSITE-ProRule" id="PRU00169"/>
    </source>
</evidence>
<dbReference type="PANTHER" id="PTHR44520">
    <property type="entry name" value="RESPONSE REGULATOR RCP1-RELATED"/>
    <property type="match status" value="1"/>
</dbReference>
<evidence type="ECO:0000313" key="4">
    <source>
        <dbReference type="Proteomes" id="UP000019678"/>
    </source>
</evidence>
<comment type="caution">
    <text evidence="3">The sequence shown here is derived from an EMBL/GenBank/DDBJ whole genome shotgun (WGS) entry which is preliminary data.</text>
</comment>
<accession>A0A017SYX8</accession>
<dbReference type="STRING" id="1192034.CAP_7773"/>
<keyword evidence="1" id="KW-0597">Phosphoprotein</keyword>